<sequence length="193" mass="22528">MTDDQIVVNKMEYDDFSWGTPWRNFEIICEGSSLYVNPGWLAEMSEFFKERCRTENNLVIEYVPYNELLEFFQCIFYCPMRKSLSSNNILIVYRLSKLFKMPTVTARCNIFLKNAVKNFDRNKLVQAARELGDDSNSHTMSLIVDRIANLSDYDLSTMEFSELPGDIVANVFNNHHMKKQKKNKKRGGICSIM</sequence>
<reference evidence="3" key="1">
    <citation type="submission" date="2024-02" db="UniProtKB">
        <authorList>
            <consortium name="WormBaseParasite"/>
        </authorList>
    </citation>
    <scope>IDENTIFICATION</scope>
</reference>
<dbReference type="Pfam" id="PF00651">
    <property type="entry name" value="BTB"/>
    <property type="match status" value="1"/>
</dbReference>
<feature type="domain" description="BTB" evidence="1">
    <location>
        <begin position="27"/>
        <end position="114"/>
    </location>
</feature>
<evidence type="ECO:0000259" key="1">
    <source>
        <dbReference type="Pfam" id="PF00651"/>
    </source>
</evidence>
<organism evidence="2 3">
    <name type="scientific">Mesorhabditis belari</name>
    <dbReference type="NCBI Taxonomy" id="2138241"/>
    <lineage>
        <taxon>Eukaryota</taxon>
        <taxon>Metazoa</taxon>
        <taxon>Ecdysozoa</taxon>
        <taxon>Nematoda</taxon>
        <taxon>Chromadorea</taxon>
        <taxon>Rhabditida</taxon>
        <taxon>Rhabditina</taxon>
        <taxon>Rhabditomorpha</taxon>
        <taxon>Rhabditoidea</taxon>
        <taxon>Rhabditidae</taxon>
        <taxon>Mesorhabditinae</taxon>
        <taxon>Mesorhabditis</taxon>
    </lineage>
</organism>
<dbReference type="AlphaFoldDB" id="A0AAF3JAM6"/>
<dbReference type="Gene3D" id="3.30.710.10">
    <property type="entry name" value="Potassium Channel Kv1.1, Chain A"/>
    <property type="match status" value="1"/>
</dbReference>
<name>A0AAF3JAM6_9BILA</name>
<proteinExistence type="predicted"/>
<dbReference type="InterPro" id="IPR000210">
    <property type="entry name" value="BTB/POZ_dom"/>
</dbReference>
<protein>
    <recommendedName>
        <fullName evidence="1">BTB domain-containing protein</fullName>
    </recommendedName>
</protein>
<keyword evidence="2" id="KW-1185">Reference proteome</keyword>
<dbReference type="Proteomes" id="UP000887575">
    <property type="component" value="Unassembled WGS sequence"/>
</dbReference>
<dbReference type="WBParaSite" id="MBELARI_LOCUS6796">
    <property type="protein sequence ID" value="MBELARI_LOCUS6796"/>
    <property type="gene ID" value="MBELARI_LOCUS6796"/>
</dbReference>
<evidence type="ECO:0000313" key="2">
    <source>
        <dbReference type="Proteomes" id="UP000887575"/>
    </source>
</evidence>
<dbReference type="InterPro" id="IPR011333">
    <property type="entry name" value="SKP1/BTB/POZ_sf"/>
</dbReference>
<accession>A0AAF3JAM6</accession>
<evidence type="ECO:0000313" key="3">
    <source>
        <dbReference type="WBParaSite" id="MBELARI_LOCUS6796"/>
    </source>
</evidence>